<name>A0AAW0DJA7_9AGAR</name>
<evidence type="ECO:0000259" key="1">
    <source>
        <dbReference type="PROSITE" id="PS50181"/>
    </source>
</evidence>
<dbReference type="InterPro" id="IPR001810">
    <property type="entry name" value="F-box_dom"/>
</dbReference>
<protein>
    <submittedName>
        <fullName evidence="2">F-box domain-containing protein</fullName>
    </submittedName>
</protein>
<keyword evidence="3" id="KW-1185">Reference proteome</keyword>
<dbReference type="Pfam" id="PF12937">
    <property type="entry name" value="F-box-like"/>
    <property type="match status" value="1"/>
</dbReference>
<dbReference type="EMBL" id="JAWWNJ010000007">
    <property type="protein sequence ID" value="KAK7051897.1"/>
    <property type="molecule type" value="Genomic_DNA"/>
</dbReference>
<dbReference type="PROSITE" id="PS50181">
    <property type="entry name" value="FBOX"/>
    <property type="match status" value="1"/>
</dbReference>
<dbReference type="Proteomes" id="UP001362999">
    <property type="component" value="Unassembled WGS sequence"/>
</dbReference>
<accession>A0AAW0DJA7</accession>
<evidence type="ECO:0000313" key="3">
    <source>
        <dbReference type="Proteomes" id="UP001362999"/>
    </source>
</evidence>
<comment type="caution">
    <text evidence="2">The sequence shown here is derived from an EMBL/GenBank/DDBJ whole genome shotgun (WGS) entry which is preliminary data.</text>
</comment>
<organism evidence="2 3">
    <name type="scientific">Favolaschia claudopus</name>
    <dbReference type="NCBI Taxonomy" id="2862362"/>
    <lineage>
        <taxon>Eukaryota</taxon>
        <taxon>Fungi</taxon>
        <taxon>Dikarya</taxon>
        <taxon>Basidiomycota</taxon>
        <taxon>Agaricomycotina</taxon>
        <taxon>Agaricomycetes</taxon>
        <taxon>Agaricomycetidae</taxon>
        <taxon>Agaricales</taxon>
        <taxon>Marasmiineae</taxon>
        <taxon>Mycenaceae</taxon>
        <taxon>Favolaschia</taxon>
    </lineage>
</organism>
<sequence length="358" mass="41002">MLQYMAEDRTLLAEIKEKILPLEQKLRELRIAQDAVQRRLRCYKYPVLSLPTEIIAEVFRQLLPSYPSPAASRGTLSPTNLTHVCRKWREIALGIPSLWRAVKLIPQPNLKGRESRDCVAALWAKSSGSYPLSIDADIQYLAAFLPHRTRWEHLSIRLDLFRIFEGGSLPSLKSLRLSADHYGCPAKIDDAPLLRRVFIRGFDPQNVALPWEHLTILSVTLSPSTWLPVLQHVSQLVHCVLQLSYDGPVTVPSEIPLLRLETLEFECRDKRLREFLRRLVVPSLRCFKVNADIFGSGKPFPALRSLLSKWNCTLEDLRINNSSFSEAAYRTEFPSIKHIVRGDLPLHAFTQYNPFDSE</sequence>
<gene>
    <name evidence="2" type="ORF">R3P38DRAFT_2857634</name>
</gene>
<proteinExistence type="predicted"/>
<dbReference type="AlphaFoldDB" id="A0AAW0DJA7"/>
<reference evidence="2 3" key="1">
    <citation type="journal article" date="2024" name="J Genomics">
        <title>Draft genome sequencing and assembly of Favolaschia claudopus CIRM-BRFM 2984 isolated from oak limbs.</title>
        <authorList>
            <person name="Navarro D."/>
            <person name="Drula E."/>
            <person name="Chaduli D."/>
            <person name="Cazenave R."/>
            <person name="Ahrendt S."/>
            <person name="Wang J."/>
            <person name="Lipzen A."/>
            <person name="Daum C."/>
            <person name="Barry K."/>
            <person name="Grigoriev I.V."/>
            <person name="Favel A."/>
            <person name="Rosso M.N."/>
            <person name="Martin F."/>
        </authorList>
    </citation>
    <scope>NUCLEOTIDE SEQUENCE [LARGE SCALE GENOMIC DNA]</scope>
    <source>
        <strain evidence="2 3">CIRM-BRFM 2984</strain>
    </source>
</reference>
<dbReference type="Gene3D" id="1.20.1280.50">
    <property type="match status" value="1"/>
</dbReference>
<feature type="domain" description="F-box" evidence="1">
    <location>
        <begin position="44"/>
        <end position="102"/>
    </location>
</feature>
<evidence type="ECO:0000313" key="2">
    <source>
        <dbReference type="EMBL" id="KAK7051897.1"/>
    </source>
</evidence>